<dbReference type="PANTHER" id="PTHR12072:SF4">
    <property type="entry name" value="CWF19-LIKE PROTEIN 1"/>
    <property type="match status" value="1"/>
</dbReference>
<evidence type="ECO:0000259" key="4">
    <source>
        <dbReference type="Pfam" id="PF04677"/>
    </source>
</evidence>
<accession>A0A4E0RXN7</accession>
<keyword evidence="6" id="KW-1185">Reference proteome</keyword>
<feature type="domain" description="Cwf19-like protein C-terminal" evidence="3">
    <location>
        <begin position="478"/>
        <end position="561"/>
    </location>
</feature>
<gene>
    <name evidence="5" type="ORF">D915_008466</name>
</gene>
<dbReference type="EMBL" id="JXXN02004323">
    <property type="protein sequence ID" value="THD20680.1"/>
    <property type="molecule type" value="Genomic_DNA"/>
</dbReference>
<dbReference type="InterPro" id="IPR040194">
    <property type="entry name" value="Cwf19-like"/>
</dbReference>
<evidence type="ECO:0000259" key="3">
    <source>
        <dbReference type="Pfam" id="PF04676"/>
    </source>
</evidence>
<dbReference type="Proteomes" id="UP000230066">
    <property type="component" value="Unassembled WGS sequence"/>
</dbReference>
<sequence length="563" mass="64033">MHELQVHQKLLICGDVQGKIKALCSRVSKVMKSAGGFDMMFCVGDFFGNDLKDFTSLRNGDFKMPLPTYLVTSLCDDLKSLIAEDGSEICENLIYLGSKGMYTTVSGLRVVYSSTQSGAFSDDPGVLSALFSEAVEAENVGFIGVDLLLTSQWPSGAEKHVQMALPEECLALAKSGSTTLARLAYFLRPRYHFCSGNGSYFERPPYRNHRVLQEKASHVTRFIALADVKNPFNRKYLYALKLVPIDKMTREDLTYQPEDVTENPYREIAEAENYQGKETEVQTEQYFYAMSDGSLADRPARKRRMKRSENDEDQTTEQHGGDYDPSALSRQKRRMKMLEEKLEKPREQAACWFCLGNPQVKKHLVVSVNTQAYLALPRGPLVEDHVLILTVGHHRSWTSCPDYVRMEIEDYKSRLKKMFADQGKAMVAFERNLKTQHYQLQVVPVPFSVAAEVKHVFLEQSVNSESSPCTLRPIPRNAELSEICHSGIPYFYVELPTGERLFGQIKKDRINSCDIQFGRLVLCDPRILNCPEKSDWRNCTDEVEEETLLTATMRDKFAPYDID</sequence>
<evidence type="ECO:0000256" key="2">
    <source>
        <dbReference type="SAM" id="MobiDB-lite"/>
    </source>
</evidence>
<proteinExistence type="inferred from homology"/>
<dbReference type="AlphaFoldDB" id="A0A4E0RXN7"/>
<dbReference type="GO" id="GO:0000398">
    <property type="term" value="P:mRNA splicing, via spliceosome"/>
    <property type="evidence" value="ECO:0007669"/>
    <property type="project" value="TreeGrafter"/>
</dbReference>
<dbReference type="GO" id="GO:0071014">
    <property type="term" value="C:post-mRNA release spliceosomal complex"/>
    <property type="evidence" value="ECO:0007669"/>
    <property type="project" value="TreeGrafter"/>
</dbReference>
<dbReference type="InterPro" id="IPR006767">
    <property type="entry name" value="Cwf19-like_C_dom-2"/>
</dbReference>
<feature type="domain" description="Cwf19-like C-terminal" evidence="4">
    <location>
        <begin position="344"/>
        <end position="457"/>
    </location>
</feature>
<dbReference type="Pfam" id="PF04676">
    <property type="entry name" value="CwfJ_C_2"/>
    <property type="match status" value="1"/>
</dbReference>
<dbReference type="CDD" id="cd07380">
    <property type="entry name" value="MPP_CWF19_N"/>
    <property type="match status" value="1"/>
</dbReference>
<dbReference type="InterPro" id="IPR006768">
    <property type="entry name" value="Cwf19-like_C_dom-1"/>
</dbReference>
<comment type="caution">
    <text evidence="5">The sequence shown here is derived from an EMBL/GenBank/DDBJ whole genome shotgun (WGS) entry which is preliminary data.</text>
</comment>
<dbReference type="GO" id="GO:0061632">
    <property type="term" value="F:RNA lariat debranching enzyme activator activity"/>
    <property type="evidence" value="ECO:0007669"/>
    <property type="project" value="TreeGrafter"/>
</dbReference>
<dbReference type="Pfam" id="PF04677">
    <property type="entry name" value="CwfJ_C_1"/>
    <property type="match status" value="1"/>
</dbReference>
<dbReference type="InterPro" id="IPR036265">
    <property type="entry name" value="HIT-like_sf"/>
</dbReference>
<feature type="region of interest" description="Disordered" evidence="2">
    <location>
        <begin position="298"/>
        <end position="329"/>
    </location>
</feature>
<evidence type="ECO:0000313" key="5">
    <source>
        <dbReference type="EMBL" id="THD20680.1"/>
    </source>
</evidence>
<dbReference type="SUPFAM" id="SSF54197">
    <property type="entry name" value="HIT-like"/>
    <property type="match status" value="1"/>
</dbReference>
<evidence type="ECO:0000256" key="1">
    <source>
        <dbReference type="ARBA" id="ARBA00006795"/>
    </source>
</evidence>
<organism evidence="5 6">
    <name type="scientific">Fasciola hepatica</name>
    <name type="common">Liver fluke</name>
    <dbReference type="NCBI Taxonomy" id="6192"/>
    <lineage>
        <taxon>Eukaryota</taxon>
        <taxon>Metazoa</taxon>
        <taxon>Spiralia</taxon>
        <taxon>Lophotrochozoa</taxon>
        <taxon>Platyhelminthes</taxon>
        <taxon>Trematoda</taxon>
        <taxon>Digenea</taxon>
        <taxon>Plagiorchiida</taxon>
        <taxon>Echinostomata</taxon>
        <taxon>Echinostomatoidea</taxon>
        <taxon>Fasciolidae</taxon>
        <taxon>Fasciola</taxon>
    </lineage>
</organism>
<dbReference type="PANTHER" id="PTHR12072">
    <property type="entry name" value="CWF19, CELL CYCLE CONTROL PROTEIN"/>
    <property type="match status" value="1"/>
</dbReference>
<comment type="similarity">
    <text evidence="1">Belongs to the CWF19 family.</text>
</comment>
<evidence type="ECO:0000313" key="6">
    <source>
        <dbReference type="Proteomes" id="UP000230066"/>
    </source>
</evidence>
<protein>
    <submittedName>
        <fullName evidence="5">cGMP-gated cation channel alpha 1 (CNG channel alpha 1)</fullName>
    </submittedName>
</protein>
<name>A0A4E0RXN7_FASHE</name>
<reference evidence="5" key="1">
    <citation type="submission" date="2019-03" db="EMBL/GenBank/DDBJ databases">
        <title>Improved annotation for the trematode Fasciola hepatica.</title>
        <authorList>
            <person name="Choi Y.-J."/>
            <person name="Martin J."/>
            <person name="Mitreva M."/>
        </authorList>
    </citation>
    <scope>NUCLEOTIDE SEQUENCE [LARGE SCALE GENOMIC DNA]</scope>
</reference>